<evidence type="ECO:0000259" key="1">
    <source>
        <dbReference type="Pfam" id="PF13280"/>
    </source>
</evidence>
<protein>
    <submittedName>
        <fullName evidence="4">WYL domain-containing protein</fullName>
    </submittedName>
</protein>
<evidence type="ECO:0000259" key="3">
    <source>
        <dbReference type="Pfam" id="PF26109"/>
    </source>
</evidence>
<accession>A0AAW7X8R5</accession>
<name>A0AAW7X8R5_9GAMM</name>
<feature type="domain" description="WYL" evidence="1">
    <location>
        <begin position="109"/>
        <end position="176"/>
    </location>
</feature>
<dbReference type="Proteomes" id="UP001169760">
    <property type="component" value="Unassembled WGS sequence"/>
</dbReference>
<dbReference type="InterPro" id="IPR059019">
    <property type="entry name" value="WHD_CapW"/>
</dbReference>
<dbReference type="RefSeq" id="WP_303492662.1">
    <property type="nucleotide sequence ID" value="NZ_JAUOPB010000006.1"/>
</dbReference>
<dbReference type="PROSITE" id="PS52050">
    <property type="entry name" value="WYL"/>
    <property type="match status" value="1"/>
</dbReference>
<reference evidence="4" key="1">
    <citation type="submission" date="2023-07" db="EMBL/GenBank/DDBJ databases">
        <title>Genome content predicts the carbon catabolic preferences of heterotrophic bacteria.</title>
        <authorList>
            <person name="Gralka M."/>
        </authorList>
    </citation>
    <scope>NUCLEOTIDE SEQUENCE</scope>
    <source>
        <strain evidence="4">I3M17_2</strain>
    </source>
</reference>
<feature type="domain" description="DNA-binding transcriptional repressor CapW C-terminal dimerisation" evidence="2">
    <location>
        <begin position="196"/>
        <end position="264"/>
    </location>
</feature>
<organism evidence="4 5">
    <name type="scientific">Saccharophagus degradans</name>
    <dbReference type="NCBI Taxonomy" id="86304"/>
    <lineage>
        <taxon>Bacteria</taxon>
        <taxon>Pseudomonadati</taxon>
        <taxon>Pseudomonadota</taxon>
        <taxon>Gammaproteobacteria</taxon>
        <taxon>Cellvibrionales</taxon>
        <taxon>Cellvibrionaceae</taxon>
        <taxon>Saccharophagus</taxon>
    </lineage>
</organism>
<dbReference type="InterPro" id="IPR026881">
    <property type="entry name" value="WYL_dom"/>
</dbReference>
<evidence type="ECO:0000313" key="4">
    <source>
        <dbReference type="EMBL" id="MDO6422764.1"/>
    </source>
</evidence>
<evidence type="ECO:0000313" key="5">
    <source>
        <dbReference type="Proteomes" id="UP001169760"/>
    </source>
</evidence>
<proteinExistence type="predicted"/>
<feature type="domain" description="DNA-binding transcriptional repressor CapW winged helix-turn-helix" evidence="3">
    <location>
        <begin position="2"/>
        <end position="68"/>
    </location>
</feature>
<gene>
    <name evidence="4" type="ORF">Q4521_09780</name>
</gene>
<dbReference type="Pfam" id="PF13280">
    <property type="entry name" value="WYL"/>
    <property type="match status" value="1"/>
</dbReference>
<sequence>MNDRFWIVETYLLFRGNIQRADLTRHFGVGNVTASRVLQDYANQHPSNMIYSPSHKAYVYSDGFKPSIPPKPEAALQLLGYGIFENTFSKNTCGPSSIPNLAPPLDANIVGTITRAIYSKSVIEVSYISATSGEKRRYLHPHAIFTANGTWYFRAFDENQDDGFRTFRFSRVISAKSTFKNSSINAIEDKHWTDEVTLSIAPHPNHPNKNALATDLGLSDSPVKNIKTNKVLAPFVLQELRVDCSPKGNMPPEAFYLRLMNCNEFDGQNFMSWAPGRSGKA</sequence>
<dbReference type="AlphaFoldDB" id="A0AAW7X8R5"/>
<dbReference type="InterPro" id="IPR059020">
    <property type="entry name" value="CapW_CTD"/>
</dbReference>
<comment type="caution">
    <text evidence="4">The sequence shown here is derived from an EMBL/GenBank/DDBJ whole genome shotgun (WGS) entry which is preliminary data.</text>
</comment>
<dbReference type="EMBL" id="JAUOPB010000006">
    <property type="protein sequence ID" value="MDO6422764.1"/>
    <property type="molecule type" value="Genomic_DNA"/>
</dbReference>
<dbReference type="Pfam" id="PF26109">
    <property type="entry name" value="WHD_BrxR"/>
    <property type="match status" value="1"/>
</dbReference>
<dbReference type="Pfam" id="PF26107">
    <property type="entry name" value="BrxR_CTD"/>
    <property type="match status" value="1"/>
</dbReference>
<evidence type="ECO:0000259" key="2">
    <source>
        <dbReference type="Pfam" id="PF26107"/>
    </source>
</evidence>